<protein>
    <recommendedName>
        <fullName evidence="6">Peptidase M16 N-terminal domain-containing protein</fullName>
    </recommendedName>
</protein>
<dbReference type="SUPFAM" id="SSF63411">
    <property type="entry name" value="LuxS/MPP-like metallohydrolase"/>
    <property type="match status" value="1"/>
</dbReference>
<dbReference type="Proteomes" id="UP000230423">
    <property type="component" value="Unassembled WGS sequence"/>
</dbReference>
<dbReference type="PANTHER" id="PTHR11851:SF149">
    <property type="entry name" value="GH01077P"/>
    <property type="match status" value="1"/>
</dbReference>
<keyword evidence="4" id="KW-0862">Zinc</keyword>
<proteinExistence type="predicted"/>
<feature type="non-terminal residue" evidence="7">
    <location>
        <position position="1"/>
    </location>
</feature>
<dbReference type="InterPro" id="IPR050361">
    <property type="entry name" value="MPP/UQCRC_Complex"/>
</dbReference>
<organism evidence="7 8">
    <name type="scientific">Teladorsagia circumcincta</name>
    <name type="common">Brown stomach worm</name>
    <name type="synonym">Ostertagia circumcincta</name>
    <dbReference type="NCBI Taxonomy" id="45464"/>
    <lineage>
        <taxon>Eukaryota</taxon>
        <taxon>Metazoa</taxon>
        <taxon>Ecdysozoa</taxon>
        <taxon>Nematoda</taxon>
        <taxon>Chromadorea</taxon>
        <taxon>Rhabditida</taxon>
        <taxon>Rhabditina</taxon>
        <taxon>Rhabditomorpha</taxon>
        <taxon>Strongyloidea</taxon>
        <taxon>Trichostrongylidae</taxon>
        <taxon>Teladorsagia</taxon>
    </lineage>
</organism>
<sequence>VDILSDILLNSNLNPRDIEAERSVILREMQEVEQNFQEVVFDHLHTGVFEGNPLSMTILGPVENIK</sequence>
<dbReference type="Gene3D" id="3.30.830.10">
    <property type="entry name" value="Metalloenzyme, LuxS/M16 peptidase-like"/>
    <property type="match status" value="1"/>
</dbReference>
<keyword evidence="3" id="KW-0378">Hydrolase</keyword>
<evidence type="ECO:0000256" key="5">
    <source>
        <dbReference type="ARBA" id="ARBA00023049"/>
    </source>
</evidence>
<keyword evidence="2" id="KW-0479">Metal-binding</keyword>
<dbReference type="GO" id="GO:0004222">
    <property type="term" value="F:metalloendopeptidase activity"/>
    <property type="evidence" value="ECO:0007669"/>
    <property type="project" value="TreeGrafter"/>
</dbReference>
<evidence type="ECO:0000256" key="3">
    <source>
        <dbReference type="ARBA" id="ARBA00022801"/>
    </source>
</evidence>
<evidence type="ECO:0000313" key="8">
    <source>
        <dbReference type="Proteomes" id="UP000230423"/>
    </source>
</evidence>
<name>A0A2G9TE27_TELCI</name>
<evidence type="ECO:0000256" key="1">
    <source>
        <dbReference type="ARBA" id="ARBA00022670"/>
    </source>
</evidence>
<reference evidence="7 8" key="1">
    <citation type="submission" date="2015-09" db="EMBL/GenBank/DDBJ databases">
        <title>Draft genome of the parasitic nematode Teladorsagia circumcincta isolate WARC Sus (inbred).</title>
        <authorList>
            <person name="Mitreva M."/>
        </authorList>
    </citation>
    <scope>NUCLEOTIDE SEQUENCE [LARGE SCALE GENOMIC DNA]</scope>
    <source>
        <strain evidence="7 8">S</strain>
    </source>
</reference>
<dbReference type="OrthoDB" id="10251424at2759"/>
<dbReference type="InterPro" id="IPR011249">
    <property type="entry name" value="Metalloenz_LuxS/M16"/>
</dbReference>
<accession>A0A2G9TE27</accession>
<evidence type="ECO:0000259" key="6">
    <source>
        <dbReference type="Pfam" id="PF00675"/>
    </source>
</evidence>
<dbReference type="InterPro" id="IPR011765">
    <property type="entry name" value="Pept_M16_N"/>
</dbReference>
<evidence type="ECO:0000256" key="4">
    <source>
        <dbReference type="ARBA" id="ARBA00022833"/>
    </source>
</evidence>
<dbReference type="GO" id="GO:0006627">
    <property type="term" value="P:protein processing involved in protein targeting to mitochondrion"/>
    <property type="evidence" value="ECO:0007669"/>
    <property type="project" value="TreeGrafter"/>
</dbReference>
<dbReference type="AlphaFoldDB" id="A0A2G9TE27"/>
<gene>
    <name evidence="7" type="ORF">TELCIR_22391</name>
</gene>
<keyword evidence="1" id="KW-0645">Protease</keyword>
<evidence type="ECO:0000313" key="7">
    <source>
        <dbReference type="EMBL" id="PIO56214.1"/>
    </source>
</evidence>
<dbReference type="GO" id="GO:0005739">
    <property type="term" value="C:mitochondrion"/>
    <property type="evidence" value="ECO:0007669"/>
    <property type="project" value="TreeGrafter"/>
</dbReference>
<evidence type="ECO:0000256" key="2">
    <source>
        <dbReference type="ARBA" id="ARBA00022723"/>
    </source>
</evidence>
<dbReference type="PANTHER" id="PTHR11851">
    <property type="entry name" value="METALLOPROTEASE"/>
    <property type="match status" value="1"/>
</dbReference>
<dbReference type="GO" id="GO:0046872">
    <property type="term" value="F:metal ion binding"/>
    <property type="evidence" value="ECO:0007669"/>
    <property type="project" value="UniProtKB-KW"/>
</dbReference>
<dbReference type="EMBL" id="KZ380553">
    <property type="protein sequence ID" value="PIO56214.1"/>
    <property type="molecule type" value="Genomic_DNA"/>
</dbReference>
<keyword evidence="5" id="KW-0482">Metalloprotease</keyword>
<feature type="domain" description="Peptidase M16 N-terminal" evidence="6">
    <location>
        <begin position="1"/>
        <end position="61"/>
    </location>
</feature>
<keyword evidence="8" id="KW-1185">Reference proteome</keyword>
<dbReference type="Pfam" id="PF00675">
    <property type="entry name" value="Peptidase_M16"/>
    <property type="match status" value="1"/>
</dbReference>